<proteinExistence type="predicted"/>
<dbReference type="Proteomes" id="UP001432322">
    <property type="component" value="Unassembled WGS sequence"/>
</dbReference>
<evidence type="ECO:0000256" key="2">
    <source>
        <dbReference type="SAM" id="Phobius"/>
    </source>
</evidence>
<dbReference type="AlphaFoldDB" id="A0AAV5WG13"/>
<dbReference type="GO" id="GO:0006509">
    <property type="term" value="P:membrane protein ectodomain proteolysis"/>
    <property type="evidence" value="ECO:0007669"/>
    <property type="project" value="TreeGrafter"/>
</dbReference>
<dbReference type="Gene3D" id="1.10.472.100">
    <property type="entry name" value="Presenilin"/>
    <property type="match status" value="1"/>
</dbReference>
<keyword evidence="2" id="KW-1133">Transmembrane helix</keyword>
<comment type="caution">
    <text evidence="3">The sequence shown here is derived from an EMBL/GenBank/DDBJ whole genome shotgun (WGS) entry which is preliminary data.</text>
</comment>
<dbReference type="InterPro" id="IPR042524">
    <property type="entry name" value="Presenilin_C"/>
</dbReference>
<feature type="compositionally biased region" description="Low complexity" evidence="1">
    <location>
        <begin position="1"/>
        <end position="38"/>
    </location>
</feature>
<dbReference type="Pfam" id="PF01080">
    <property type="entry name" value="Presenilin"/>
    <property type="match status" value="1"/>
</dbReference>
<dbReference type="GO" id="GO:0016485">
    <property type="term" value="P:protein processing"/>
    <property type="evidence" value="ECO:0007669"/>
    <property type="project" value="InterPro"/>
</dbReference>
<gene>
    <name evidence="3" type="ORF">PFISCL1PPCAC_21735</name>
</gene>
<dbReference type="PANTHER" id="PTHR10202">
    <property type="entry name" value="PRESENILIN"/>
    <property type="match status" value="1"/>
</dbReference>
<protein>
    <submittedName>
        <fullName evidence="3">Uncharacterized protein</fullName>
    </submittedName>
</protein>
<dbReference type="GO" id="GO:0042500">
    <property type="term" value="F:aspartic endopeptidase activity, intramembrane cleaving"/>
    <property type="evidence" value="ECO:0007669"/>
    <property type="project" value="InterPro"/>
</dbReference>
<reference evidence="3" key="1">
    <citation type="submission" date="2023-10" db="EMBL/GenBank/DDBJ databases">
        <title>Genome assembly of Pristionchus species.</title>
        <authorList>
            <person name="Yoshida K."/>
            <person name="Sommer R.J."/>
        </authorList>
    </citation>
    <scope>NUCLEOTIDE SEQUENCE</scope>
    <source>
        <strain evidence="3">RS5133</strain>
    </source>
</reference>
<dbReference type="GO" id="GO:0007219">
    <property type="term" value="P:Notch signaling pathway"/>
    <property type="evidence" value="ECO:0007669"/>
    <property type="project" value="TreeGrafter"/>
</dbReference>
<organism evidence="3 4">
    <name type="scientific">Pristionchus fissidentatus</name>
    <dbReference type="NCBI Taxonomy" id="1538716"/>
    <lineage>
        <taxon>Eukaryota</taxon>
        <taxon>Metazoa</taxon>
        <taxon>Ecdysozoa</taxon>
        <taxon>Nematoda</taxon>
        <taxon>Chromadorea</taxon>
        <taxon>Rhabditida</taxon>
        <taxon>Rhabditina</taxon>
        <taxon>Diplogasteromorpha</taxon>
        <taxon>Diplogasteroidea</taxon>
        <taxon>Neodiplogasteridae</taxon>
        <taxon>Pristionchus</taxon>
    </lineage>
</organism>
<keyword evidence="2" id="KW-0812">Transmembrane</keyword>
<keyword evidence="2" id="KW-0472">Membrane</keyword>
<feature type="transmembrane region" description="Helical" evidence="2">
    <location>
        <begin position="112"/>
        <end position="131"/>
    </location>
</feature>
<name>A0AAV5WG13_9BILA</name>
<dbReference type="GO" id="GO:0055074">
    <property type="term" value="P:calcium ion homeostasis"/>
    <property type="evidence" value="ECO:0007669"/>
    <property type="project" value="TreeGrafter"/>
</dbReference>
<dbReference type="GO" id="GO:0034205">
    <property type="term" value="P:amyloid-beta formation"/>
    <property type="evidence" value="ECO:0007669"/>
    <property type="project" value="TreeGrafter"/>
</dbReference>
<evidence type="ECO:0000256" key="1">
    <source>
        <dbReference type="SAM" id="MobiDB-lite"/>
    </source>
</evidence>
<dbReference type="InterPro" id="IPR001108">
    <property type="entry name" value="Peptidase_A22A"/>
</dbReference>
<keyword evidence="4" id="KW-1185">Reference proteome</keyword>
<evidence type="ECO:0000313" key="4">
    <source>
        <dbReference type="Proteomes" id="UP001432322"/>
    </source>
</evidence>
<feature type="non-terminal residue" evidence="3">
    <location>
        <position position="143"/>
    </location>
</feature>
<sequence length="143" mass="14697">SSSSSSSESSTSSSSSTTTSSASLTSYSSSSSSSSSESSSDESDVSTCTGGKRNARDALASGSHLGFGDFIFYSILVGKSLTSGFLPAISATCGVLYGLMYTLSIKSDSETLPALPISIVFGMVAHFYMVAQVELGRIIIDYL</sequence>
<feature type="region of interest" description="Disordered" evidence="1">
    <location>
        <begin position="1"/>
        <end position="50"/>
    </location>
</feature>
<dbReference type="GO" id="GO:0070765">
    <property type="term" value="C:gamma-secretase complex"/>
    <property type="evidence" value="ECO:0007669"/>
    <property type="project" value="TreeGrafter"/>
</dbReference>
<dbReference type="PANTHER" id="PTHR10202:SF25">
    <property type="entry name" value="PRESENILIN SPE-4"/>
    <property type="match status" value="1"/>
</dbReference>
<feature type="non-terminal residue" evidence="3">
    <location>
        <position position="1"/>
    </location>
</feature>
<accession>A0AAV5WG13</accession>
<evidence type="ECO:0000313" key="3">
    <source>
        <dbReference type="EMBL" id="GMT30438.1"/>
    </source>
</evidence>
<dbReference type="EMBL" id="BTSY01000005">
    <property type="protein sequence ID" value="GMT30438.1"/>
    <property type="molecule type" value="Genomic_DNA"/>
</dbReference>
<feature type="transmembrane region" description="Helical" evidence="2">
    <location>
        <begin position="81"/>
        <end position="100"/>
    </location>
</feature>